<dbReference type="InterPro" id="IPR029069">
    <property type="entry name" value="HotDog_dom_sf"/>
</dbReference>
<dbReference type="Proteomes" id="UP000005870">
    <property type="component" value="Chromosome"/>
</dbReference>
<dbReference type="EMBL" id="CP003093">
    <property type="protein sequence ID" value="AER56821.1"/>
    <property type="molecule type" value="Genomic_DNA"/>
</dbReference>
<evidence type="ECO:0000313" key="1">
    <source>
        <dbReference type="EMBL" id="AER56821.1"/>
    </source>
</evidence>
<name>G7UPK8_PSEUP</name>
<dbReference type="STRING" id="1045855.DSC_10885"/>
<evidence type="ECO:0000313" key="2">
    <source>
        <dbReference type="Proteomes" id="UP000005870"/>
    </source>
</evidence>
<dbReference type="RefSeq" id="WP_014160995.1">
    <property type="nucleotide sequence ID" value="NC_016147.2"/>
</dbReference>
<protein>
    <submittedName>
        <fullName evidence="1">Thioesterase</fullName>
    </submittedName>
</protein>
<accession>G7UPK8</accession>
<gene>
    <name evidence="1" type="ordered locus">DSC_10885</name>
</gene>
<dbReference type="PANTHER" id="PTHR31793:SF24">
    <property type="entry name" value="LONG-CHAIN ACYL-COA THIOESTERASE FADM"/>
    <property type="match status" value="1"/>
</dbReference>
<dbReference type="OrthoDB" id="9799036at2"/>
<dbReference type="PANTHER" id="PTHR31793">
    <property type="entry name" value="4-HYDROXYBENZOYL-COA THIOESTERASE FAMILY MEMBER"/>
    <property type="match status" value="1"/>
</dbReference>
<dbReference type="Gene3D" id="3.10.129.10">
    <property type="entry name" value="Hotdog Thioesterase"/>
    <property type="match status" value="1"/>
</dbReference>
<dbReference type="SUPFAM" id="SSF54637">
    <property type="entry name" value="Thioesterase/thiol ester dehydrase-isomerase"/>
    <property type="match status" value="1"/>
</dbReference>
<reference evidence="1 2" key="1">
    <citation type="journal article" date="2012" name="J. Bacteriol.">
        <title>Complete Genome Sequence of the BTEX-Degrading Bacterium Pseudoxanthomonas spadix BD-a59.</title>
        <authorList>
            <person name="Lee S.H."/>
            <person name="Jin H.M."/>
            <person name="Lee H.J."/>
            <person name="Kim J.M."/>
            <person name="Jeon C.O."/>
        </authorList>
    </citation>
    <scope>NUCLEOTIDE SEQUENCE [LARGE SCALE GENOMIC DNA]</scope>
    <source>
        <strain evidence="1 2">BD-a59</strain>
    </source>
</reference>
<proteinExistence type="predicted"/>
<dbReference type="HOGENOM" id="CLU_101141_2_3_6"/>
<dbReference type="Pfam" id="PF13279">
    <property type="entry name" value="4HBT_2"/>
    <property type="match status" value="1"/>
</dbReference>
<dbReference type="CDD" id="cd00586">
    <property type="entry name" value="4HBT"/>
    <property type="match status" value="1"/>
</dbReference>
<dbReference type="KEGG" id="psd:DSC_10885"/>
<dbReference type="InterPro" id="IPR050563">
    <property type="entry name" value="4-hydroxybenzoyl-CoA_TE"/>
</dbReference>
<keyword evidence="2" id="KW-1185">Reference proteome</keyword>
<dbReference type="AlphaFoldDB" id="G7UPK8"/>
<dbReference type="eggNOG" id="COG0824">
    <property type="taxonomic scope" value="Bacteria"/>
</dbReference>
<sequence length="145" mass="16008">MSDHNDTVHVPRPVLARIPISVRWRDMDAYGHVNNAKYVSYLEEARVRWLHGVTDISKMGSGVSPVVANTHVNYRLPIVWPNDIVVELFIERLGNSSMTIGHRIVADNDDTVVYADGHVVLVWIDTATGKSAPLPDAVRAASTVA</sequence>
<organism evidence="1 2">
    <name type="scientific">Pseudoxanthomonas spadix (strain BD-a59)</name>
    <dbReference type="NCBI Taxonomy" id="1045855"/>
    <lineage>
        <taxon>Bacteria</taxon>
        <taxon>Pseudomonadati</taxon>
        <taxon>Pseudomonadota</taxon>
        <taxon>Gammaproteobacteria</taxon>
        <taxon>Lysobacterales</taxon>
        <taxon>Lysobacteraceae</taxon>
        <taxon>Pseudoxanthomonas</taxon>
    </lineage>
</organism>
<dbReference type="GO" id="GO:0047617">
    <property type="term" value="F:fatty acyl-CoA hydrolase activity"/>
    <property type="evidence" value="ECO:0007669"/>
    <property type="project" value="TreeGrafter"/>
</dbReference>